<organism evidence="1 2">
    <name type="scientific">Kitasatospora aburaviensis</name>
    <dbReference type="NCBI Taxonomy" id="67265"/>
    <lineage>
        <taxon>Bacteria</taxon>
        <taxon>Bacillati</taxon>
        <taxon>Actinomycetota</taxon>
        <taxon>Actinomycetes</taxon>
        <taxon>Kitasatosporales</taxon>
        <taxon>Streptomycetaceae</taxon>
        <taxon>Kitasatospora</taxon>
    </lineage>
</organism>
<dbReference type="RefSeq" id="WP_313762003.1">
    <property type="nucleotide sequence ID" value="NZ_BAAAVH010000077.1"/>
</dbReference>
<evidence type="ECO:0000313" key="2">
    <source>
        <dbReference type="Proteomes" id="UP001596067"/>
    </source>
</evidence>
<gene>
    <name evidence="1" type="ORF">ACFP0N_09650</name>
</gene>
<evidence type="ECO:0008006" key="3">
    <source>
        <dbReference type="Google" id="ProtNLM"/>
    </source>
</evidence>
<dbReference type="Proteomes" id="UP001596067">
    <property type="component" value="Unassembled WGS sequence"/>
</dbReference>
<reference evidence="2" key="1">
    <citation type="journal article" date="2019" name="Int. J. Syst. Evol. Microbiol.">
        <title>The Global Catalogue of Microorganisms (GCM) 10K type strain sequencing project: providing services to taxonomists for standard genome sequencing and annotation.</title>
        <authorList>
            <consortium name="The Broad Institute Genomics Platform"/>
            <consortium name="The Broad Institute Genome Sequencing Center for Infectious Disease"/>
            <person name="Wu L."/>
            <person name="Ma J."/>
        </authorList>
    </citation>
    <scope>NUCLEOTIDE SEQUENCE [LARGE SCALE GENOMIC DNA]</scope>
    <source>
        <strain evidence="2">CGMCC 4.1469</strain>
    </source>
</reference>
<dbReference type="EMBL" id="JBHSOD010000008">
    <property type="protein sequence ID" value="MFC5885235.1"/>
    <property type="molecule type" value="Genomic_DNA"/>
</dbReference>
<comment type="caution">
    <text evidence="1">The sequence shown here is derived from an EMBL/GenBank/DDBJ whole genome shotgun (WGS) entry which is preliminary data.</text>
</comment>
<evidence type="ECO:0000313" key="1">
    <source>
        <dbReference type="EMBL" id="MFC5885235.1"/>
    </source>
</evidence>
<protein>
    <recommendedName>
        <fullName evidence="3">DinB-like domain-containing protein</fullName>
    </recommendedName>
</protein>
<name>A0ABW1EUF6_9ACTN</name>
<accession>A0ABW1EUF6</accession>
<keyword evidence="2" id="KW-1185">Reference proteome</keyword>
<proteinExistence type="predicted"/>
<sequence length="172" mass="17463">MDLMDTTALRDAYRALLDAAAAVAAAGDRVSTPPEGEWNADRILAHVALVTAATVGAAASVAAGANTTYDNRLAQDTWTIDRVIELAGGTAGLRERIRCQAESLCALGGSALSGPELDTPVPTLLLSHGTVLVDAPVSLRDLVTGLAEAEIPGHTKQLLSLLPDGGGAEAAA</sequence>